<dbReference type="InterPro" id="IPR029063">
    <property type="entry name" value="SAM-dependent_MTases_sf"/>
</dbReference>
<keyword evidence="1" id="KW-0472">Membrane</keyword>
<proteinExistence type="predicted"/>
<evidence type="ECO:0000313" key="2">
    <source>
        <dbReference type="EMBL" id="MFL0251931.1"/>
    </source>
</evidence>
<evidence type="ECO:0000256" key="1">
    <source>
        <dbReference type="SAM" id="Phobius"/>
    </source>
</evidence>
<gene>
    <name evidence="2" type="ORF">ACJDT4_16045</name>
</gene>
<comment type="caution">
    <text evidence="2">The sequence shown here is derived from an EMBL/GenBank/DDBJ whole genome shotgun (WGS) entry which is preliminary data.</text>
</comment>
<protein>
    <submittedName>
        <fullName evidence="2">Uncharacterized protein</fullName>
    </submittedName>
</protein>
<dbReference type="Proteomes" id="UP001623592">
    <property type="component" value="Unassembled WGS sequence"/>
</dbReference>
<dbReference type="Gene3D" id="3.40.50.150">
    <property type="entry name" value="Vaccinia Virus protein VP39"/>
    <property type="match status" value="1"/>
</dbReference>
<reference evidence="2 3" key="1">
    <citation type="submission" date="2024-11" db="EMBL/GenBank/DDBJ databases">
        <authorList>
            <person name="Heng Y.C."/>
            <person name="Lim A.C.H."/>
            <person name="Lee J.K.Y."/>
            <person name="Kittelmann S."/>
        </authorList>
    </citation>
    <scope>NUCLEOTIDE SEQUENCE [LARGE SCALE GENOMIC DNA]</scope>
    <source>
        <strain evidence="2 3">WILCCON 0114</strain>
    </source>
</reference>
<evidence type="ECO:0000313" key="3">
    <source>
        <dbReference type="Proteomes" id="UP001623592"/>
    </source>
</evidence>
<name>A0ABW8THA8_9CLOT</name>
<keyword evidence="1" id="KW-0812">Transmembrane</keyword>
<accession>A0ABW8THA8</accession>
<feature type="transmembrane region" description="Helical" evidence="1">
    <location>
        <begin position="27"/>
        <end position="47"/>
    </location>
</feature>
<sequence length="112" mass="13145">MAKPKPRVCLLAEKILGQLKYLSVLQFLNQDLLGFFLIVPSALLLCFHGSSREKILRTYGILDVNFYTTYDINEADKYFKGMKILFKENRVLERIYEGQKIKQGYIDYIIKK</sequence>
<organism evidence="2 3">
    <name type="scientific">Clostridium neuense</name>
    <dbReference type="NCBI Taxonomy" id="1728934"/>
    <lineage>
        <taxon>Bacteria</taxon>
        <taxon>Bacillati</taxon>
        <taxon>Bacillota</taxon>
        <taxon>Clostridia</taxon>
        <taxon>Eubacteriales</taxon>
        <taxon>Clostridiaceae</taxon>
        <taxon>Clostridium</taxon>
    </lineage>
</organism>
<dbReference type="EMBL" id="JBJIAA010000013">
    <property type="protein sequence ID" value="MFL0251931.1"/>
    <property type="molecule type" value="Genomic_DNA"/>
</dbReference>
<keyword evidence="1" id="KW-1133">Transmembrane helix</keyword>
<keyword evidence="3" id="KW-1185">Reference proteome</keyword>